<dbReference type="Proteomes" id="UP000319138">
    <property type="component" value="Unassembled WGS sequence"/>
</dbReference>
<gene>
    <name evidence="1" type="ORF">FPQ14_00775</name>
</gene>
<organism evidence="1 2">
    <name type="scientific">Gilliamella apicola</name>
    <dbReference type="NCBI Taxonomy" id="1196095"/>
    <lineage>
        <taxon>Bacteria</taxon>
        <taxon>Pseudomonadati</taxon>
        <taxon>Pseudomonadota</taxon>
        <taxon>Gammaproteobacteria</taxon>
        <taxon>Orbales</taxon>
        <taxon>Orbaceae</taxon>
        <taxon>Gilliamella</taxon>
    </lineage>
</organism>
<name>A0A556RSL3_9GAMM</name>
<evidence type="ECO:0000313" key="1">
    <source>
        <dbReference type="EMBL" id="TSJ91834.1"/>
    </source>
</evidence>
<dbReference type="EMBL" id="VMHL01000001">
    <property type="protein sequence ID" value="TSJ91834.1"/>
    <property type="molecule type" value="Genomic_DNA"/>
</dbReference>
<dbReference type="InterPro" id="IPR038666">
    <property type="entry name" value="SSP1_head-tail_sf"/>
</dbReference>
<comment type="caution">
    <text evidence="1">The sequence shown here is derived from an EMBL/GenBank/DDBJ whole genome shotgun (WGS) entry which is preliminary data.</text>
</comment>
<dbReference type="Gene3D" id="2.40.10.270">
    <property type="entry name" value="Bacteriophage SPP1 head-tail adaptor protein"/>
    <property type="match status" value="1"/>
</dbReference>
<dbReference type="NCBIfam" id="TIGR01563">
    <property type="entry name" value="gp16_SPP1"/>
    <property type="match status" value="1"/>
</dbReference>
<evidence type="ECO:0000313" key="2">
    <source>
        <dbReference type="Proteomes" id="UP000319138"/>
    </source>
</evidence>
<dbReference type="Pfam" id="PF05521">
    <property type="entry name" value="Phage_HCP"/>
    <property type="match status" value="1"/>
</dbReference>
<sequence length="107" mass="12517">MQSGKLRNQVTFQKQIKRTDELGQLVNEWVDVCTVRAEIRDVSGKEYQSSQAEQVQTDCKILIRYRKNITADMRVLCNGTYYDIKAVLEDVKRTRLELPCQKGVRYD</sequence>
<dbReference type="AlphaFoldDB" id="A0A556RSL3"/>
<reference evidence="1 2" key="1">
    <citation type="submission" date="2019-07" db="EMBL/GenBank/DDBJ databases">
        <title>Gilliamella genomes.</title>
        <authorList>
            <person name="Zheng H."/>
        </authorList>
    </citation>
    <scope>NUCLEOTIDE SEQUENCE [LARGE SCALE GENOMIC DNA]</scope>
    <source>
        <strain evidence="1 2">W8131</strain>
    </source>
</reference>
<protein>
    <submittedName>
        <fullName evidence="1">Head-tail adaptor protein</fullName>
    </submittedName>
</protein>
<dbReference type="RefSeq" id="WP_144187585.1">
    <property type="nucleotide sequence ID" value="NZ_VMHL01000001.1"/>
</dbReference>
<proteinExistence type="predicted"/>
<dbReference type="InterPro" id="IPR008767">
    <property type="entry name" value="Phage_SPP1_head-tail_adaptor"/>
</dbReference>
<accession>A0A556RSL3</accession>